<dbReference type="Gene3D" id="1.10.10.10">
    <property type="entry name" value="Winged helix-like DNA-binding domain superfamily/Winged helix DNA-binding domain"/>
    <property type="match status" value="1"/>
</dbReference>
<dbReference type="CDD" id="cd06171">
    <property type="entry name" value="Sigma70_r4"/>
    <property type="match status" value="1"/>
</dbReference>
<dbReference type="InterPro" id="IPR039425">
    <property type="entry name" value="RNA_pol_sigma-70-like"/>
</dbReference>
<dbReference type="NCBIfam" id="NF006930">
    <property type="entry name" value="PRK09415.1"/>
    <property type="match status" value="1"/>
</dbReference>
<dbReference type="InterPro" id="IPR013324">
    <property type="entry name" value="RNA_pol_sigma_r3/r4-like"/>
</dbReference>
<dbReference type="PANTHER" id="PTHR43133:SF60">
    <property type="entry name" value="RNA POLYMERASE SIGMA FACTOR SIGV"/>
    <property type="match status" value="1"/>
</dbReference>
<dbReference type="InterPro" id="IPR013325">
    <property type="entry name" value="RNA_pol_sigma_r2"/>
</dbReference>
<feature type="domain" description="RNA polymerase sigma factor 70 region 4 type 2" evidence="6">
    <location>
        <begin position="128"/>
        <end position="179"/>
    </location>
</feature>
<evidence type="ECO:0000313" key="7">
    <source>
        <dbReference type="EMBL" id="AGX04709.1"/>
    </source>
</evidence>
<dbReference type="KEGG" id="bif:N288_14045"/>
<dbReference type="SUPFAM" id="SSF88946">
    <property type="entry name" value="Sigma2 domain of RNA polymerase sigma factors"/>
    <property type="match status" value="1"/>
</dbReference>
<comment type="similarity">
    <text evidence="1">Belongs to the sigma-70 factor family. ECF subfamily.</text>
</comment>
<dbReference type="HOGENOM" id="CLU_047691_3_1_9"/>
<dbReference type="STRING" id="1367477.N288_14045"/>
<dbReference type="PATRIC" id="fig|1367477.3.peg.2763"/>
<dbReference type="PANTHER" id="PTHR43133">
    <property type="entry name" value="RNA POLYMERASE ECF-TYPE SIGMA FACTO"/>
    <property type="match status" value="1"/>
</dbReference>
<keyword evidence="4" id="KW-0804">Transcription</keyword>
<dbReference type="InterPro" id="IPR036388">
    <property type="entry name" value="WH-like_DNA-bd_sf"/>
</dbReference>
<evidence type="ECO:0000313" key="8">
    <source>
        <dbReference type="Proteomes" id="UP000017805"/>
    </source>
</evidence>
<name>U5LA63_9BACI</name>
<organism evidence="7 8">
    <name type="scientific">Bacillus infantis NRRL B-14911</name>
    <dbReference type="NCBI Taxonomy" id="1367477"/>
    <lineage>
        <taxon>Bacteria</taxon>
        <taxon>Bacillati</taxon>
        <taxon>Bacillota</taxon>
        <taxon>Bacilli</taxon>
        <taxon>Bacillales</taxon>
        <taxon>Bacillaceae</taxon>
        <taxon>Bacillus</taxon>
    </lineage>
</organism>
<dbReference type="InterPro" id="IPR014284">
    <property type="entry name" value="RNA_pol_sigma-70_dom"/>
</dbReference>
<dbReference type="InterPro" id="IPR007627">
    <property type="entry name" value="RNA_pol_sigma70_r2"/>
</dbReference>
<accession>U5LA63</accession>
<dbReference type="Proteomes" id="UP000017805">
    <property type="component" value="Chromosome"/>
</dbReference>
<keyword evidence="2" id="KW-0805">Transcription regulation</keyword>
<reference evidence="7 8" key="1">
    <citation type="submission" date="2013-07" db="EMBL/GenBank/DDBJ databases">
        <title>Complete genome sequence of Bacillus infantis NRRL B-14911 that has potential to induce cardiac disease by antigenic mimicry.</title>
        <authorList>
            <person name="Massilamany C."/>
            <person name="Smith T.P.L."/>
            <person name="Loy J.D."/>
            <person name="Barletta R."/>
            <person name="Reddy J."/>
        </authorList>
    </citation>
    <scope>NUCLEOTIDE SEQUENCE [LARGE SCALE GENOMIC DNA]</scope>
    <source>
        <strain evidence="7 8">NRRL B-14911</strain>
    </source>
</reference>
<evidence type="ECO:0000259" key="5">
    <source>
        <dbReference type="Pfam" id="PF04542"/>
    </source>
</evidence>
<sequence>MVGREQRTVEETLSEILLAMDREAAIDQIMQLYGQDILQLAYTYVKQKDVAEDLTQEIFIKCYKNLHQYNRKSMLKTWLWRIAVNHCKDYLRSWHNRHIILSEEQAKSGSGMKDEVEAAVIKKDDDSQLAAAVMNLPDHYREVIYLHYFEEMSMKEIAAVTGINQNTIKTRLKRAKQLLKERLEEL</sequence>
<evidence type="ECO:0000256" key="2">
    <source>
        <dbReference type="ARBA" id="ARBA00023015"/>
    </source>
</evidence>
<dbReference type="NCBIfam" id="TIGR02937">
    <property type="entry name" value="sigma70-ECF"/>
    <property type="match status" value="1"/>
</dbReference>
<evidence type="ECO:0000256" key="1">
    <source>
        <dbReference type="ARBA" id="ARBA00010641"/>
    </source>
</evidence>
<dbReference type="GO" id="GO:0003677">
    <property type="term" value="F:DNA binding"/>
    <property type="evidence" value="ECO:0007669"/>
    <property type="project" value="InterPro"/>
</dbReference>
<protein>
    <submittedName>
        <fullName evidence="7">RNA polymerase subunit sigma</fullName>
    </submittedName>
</protein>
<dbReference type="Pfam" id="PF04542">
    <property type="entry name" value="Sigma70_r2"/>
    <property type="match status" value="1"/>
</dbReference>
<keyword evidence="8" id="KW-1185">Reference proteome</keyword>
<dbReference type="InterPro" id="IPR013249">
    <property type="entry name" value="RNA_pol_sigma70_r4_t2"/>
</dbReference>
<dbReference type="AlphaFoldDB" id="U5LA63"/>
<dbReference type="GO" id="GO:0016987">
    <property type="term" value="F:sigma factor activity"/>
    <property type="evidence" value="ECO:0007669"/>
    <property type="project" value="UniProtKB-KW"/>
</dbReference>
<dbReference type="OrthoDB" id="9794508at2"/>
<feature type="domain" description="RNA polymerase sigma-70 region 2" evidence="5">
    <location>
        <begin position="31"/>
        <end position="93"/>
    </location>
</feature>
<dbReference type="EMBL" id="CP006643">
    <property type="protein sequence ID" value="AGX04709.1"/>
    <property type="molecule type" value="Genomic_DNA"/>
</dbReference>
<dbReference type="Pfam" id="PF08281">
    <property type="entry name" value="Sigma70_r4_2"/>
    <property type="match status" value="1"/>
</dbReference>
<keyword evidence="3" id="KW-0731">Sigma factor</keyword>
<dbReference type="SUPFAM" id="SSF88659">
    <property type="entry name" value="Sigma3 and sigma4 domains of RNA polymerase sigma factors"/>
    <property type="match status" value="1"/>
</dbReference>
<evidence type="ECO:0000256" key="4">
    <source>
        <dbReference type="ARBA" id="ARBA00023163"/>
    </source>
</evidence>
<proteinExistence type="inferred from homology"/>
<gene>
    <name evidence="7" type="ORF">N288_14045</name>
</gene>
<dbReference type="GO" id="GO:0006352">
    <property type="term" value="P:DNA-templated transcription initiation"/>
    <property type="evidence" value="ECO:0007669"/>
    <property type="project" value="InterPro"/>
</dbReference>
<evidence type="ECO:0000259" key="6">
    <source>
        <dbReference type="Pfam" id="PF08281"/>
    </source>
</evidence>
<evidence type="ECO:0000256" key="3">
    <source>
        <dbReference type="ARBA" id="ARBA00023082"/>
    </source>
</evidence>
<dbReference type="Gene3D" id="1.10.1740.10">
    <property type="match status" value="1"/>
</dbReference>